<protein>
    <recommendedName>
        <fullName evidence="3">Outer membrane lipoprotein-sorting protein</fullName>
    </recommendedName>
</protein>
<feature type="signal peptide" evidence="1">
    <location>
        <begin position="1"/>
        <end position="24"/>
    </location>
</feature>
<dbReference type="AlphaFoldDB" id="A0AAU7CZK4"/>
<dbReference type="KEGG" id="epl:P4G45_02025"/>
<proteinExistence type="predicted"/>
<keyword evidence="1" id="KW-0732">Signal</keyword>
<feature type="chain" id="PRO_5043873653" description="Outer membrane lipoprotein-sorting protein" evidence="1">
    <location>
        <begin position="25"/>
        <end position="285"/>
    </location>
</feature>
<evidence type="ECO:0000256" key="1">
    <source>
        <dbReference type="SAM" id="SignalP"/>
    </source>
</evidence>
<sequence>MKRVLCTLLSGILFAAFASPLLRAQTSDTPGATVAPPGALTQEQRGRQLMDQMIAALGGPEWLNRKDMQFHGRMASFFQGRPNGMIVEFDAWHQFPDSTHQEAQRIGFLTDKSMIFPGKKIDVVQIWTGGTGYEVTYKGKTTLPKDQVDDYYRRQAHSIEDVVRDWIKAPGVMILYDGTSMVERRMADKVTILSANNDAVTIDLDSTTHLPVRRTFQWRNTTFKDYDEDVEEYDDYHTVQGLPTAFTITRYHNGDMANQRFYNKVQYNTGLPPELFNPDNLLKKK</sequence>
<evidence type="ECO:0008006" key="3">
    <source>
        <dbReference type="Google" id="ProtNLM"/>
    </source>
</evidence>
<dbReference type="EMBL" id="CP121194">
    <property type="protein sequence ID" value="XBH10527.1"/>
    <property type="molecule type" value="Genomic_DNA"/>
</dbReference>
<name>A0AAU7CZK4_9BACT</name>
<evidence type="ECO:0000313" key="2">
    <source>
        <dbReference type="EMBL" id="XBH10527.1"/>
    </source>
</evidence>
<organism evidence="2">
    <name type="scientific">Edaphobacter paludis</name>
    <dbReference type="NCBI Taxonomy" id="3035702"/>
    <lineage>
        <taxon>Bacteria</taxon>
        <taxon>Pseudomonadati</taxon>
        <taxon>Acidobacteriota</taxon>
        <taxon>Terriglobia</taxon>
        <taxon>Terriglobales</taxon>
        <taxon>Acidobacteriaceae</taxon>
        <taxon>Edaphobacter</taxon>
    </lineage>
</organism>
<accession>A0AAU7CZK4</accession>
<gene>
    <name evidence="2" type="ORF">P4G45_02025</name>
</gene>
<dbReference type="RefSeq" id="WP_348268033.1">
    <property type="nucleotide sequence ID" value="NZ_CP121194.1"/>
</dbReference>
<reference evidence="2" key="1">
    <citation type="submission" date="2023-03" db="EMBL/GenBank/DDBJ databases">
        <title>Edaphobacter sp.</title>
        <authorList>
            <person name="Huber K.J."/>
            <person name="Papendorf J."/>
            <person name="Pilke C."/>
            <person name="Bunk B."/>
            <person name="Sproeer C."/>
            <person name="Pester M."/>
        </authorList>
    </citation>
    <scope>NUCLEOTIDE SEQUENCE</scope>
    <source>
        <strain evidence="2">DSM 109919</strain>
    </source>
</reference>